<dbReference type="PROSITE" id="PS50206">
    <property type="entry name" value="RHODANESE_3"/>
    <property type="match status" value="1"/>
</dbReference>
<dbReference type="GO" id="GO:0016740">
    <property type="term" value="F:transferase activity"/>
    <property type="evidence" value="ECO:0007669"/>
    <property type="project" value="UniProtKB-KW"/>
</dbReference>
<organism evidence="3">
    <name type="scientific">Xenograpsus testudinatus</name>
    <dbReference type="NCBI Taxonomy" id="533011"/>
    <lineage>
        <taxon>Eukaryota</taxon>
        <taxon>Metazoa</taxon>
        <taxon>Ecdysozoa</taxon>
        <taxon>Arthropoda</taxon>
        <taxon>Crustacea</taxon>
        <taxon>Multicrustacea</taxon>
        <taxon>Malacostraca</taxon>
        <taxon>Eumalacostraca</taxon>
        <taxon>Eucarida</taxon>
        <taxon>Decapoda</taxon>
        <taxon>Pleocyemata</taxon>
        <taxon>Brachyura</taxon>
        <taxon>Eubrachyura</taxon>
        <taxon>Grapsoidea</taxon>
        <taxon>Xenograpsidae</taxon>
        <taxon>Xenograpsus</taxon>
    </lineage>
</organism>
<proteinExistence type="evidence at transcript level"/>
<dbReference type="Pfam" id="PF00581">
    <property type="entry name" value="Rhodanese"/>
    <property type="match status" value="1"/>
</dbReference>
<dbReference type="EMBL" id="MT459644">
    <property type="protein sequence ID" value="QTJ02332.1"/>
    <property type="molecule type" value="mRNA"/>
</dbReference>
<feature type="region of interest" description="Disordered" evidence="1">
    <location>
        <begin position="57"/>
        <end position="86"/>
    </location>
</feature>
<dbReference type="AlphaFoldDB" id="A0A8A6LP82"/>
<evidence type="ECO:0000313" key="3">
    <source>
        <dbReference type="EMBL" id="QTJ02332.1"/>
    </source>
</evidence>
<reference evidence="3" key="1">
    <citation type="submission" date="2020-05" db="EMBL/GenBank/DDBJ databases">
        <authorList>
            <person name="Chen C."/>
            <person name="Li H.W."/>
            <person name="Chung Y.T."/>
        </authorList>
    </citation>
    <scope>NUCLEOTIDE SEQUENCE</scope>
</reference>
<accession>A0A8A6LP82</accession>
<dbReference type="PANTHER" id="PTHR44086:SF10">
    <property type="entry name" value="THIOSULFATE SULFURTRANSFERASE_RHODANESE-LIKE DOMAIN-CONTAINING PROTEIN 3"/>
    <property type="match status" value="1"/>
</dbReference>
<dbReference type="Gene3D" id="3.40.250.10">
    <property type="entry name" value="Rhodanese-like domain"/>
    <property type="match status" value="1"/>
</dbReference>
<feature type="domain" description="Rhodanese" evidence="2">
    <location>
        <begin position="103"/>
        <end position="206"/>
    </location>
</feature>
<protein>
    <submittedName>
        <fullName evidence="3">Thiosulfate sulfurtransferase/rhodanese-like domain-containing protein</fullName>
    </submittedName>
</protein>
<evidence type="ECO:0000256" key="1">
    <source>
        <dbReference type="SAM" id="MobiDB-lite"/>
    </source>
</evidence>
<feature type="compositionally biased region" description="Low complexity" evidence="1">
    <location>
        <begin position="57"/>
        <end position="77"/>
    </location>
</feature>
<sequence length="226" mass="25253">MAASRPYTRVAQSFASRLCAANPRVCAPSLTAHPCGYCSQQLAHSTTTTTPNCTLHSCSTSTHTPSPSPLASPTHHALPTTSPPRRINRRTELDFDELRTLQLAGDIALIDVRDTQELENYGGIPGSLNIPLSKIKNALQLPEDEWIREYNMEKPELHDRNLVFYARGPNASSAAVEIAHRLGFKRSRHYIGGWEDYCRKTGLPLKKTQDGGFGNYYMDNFDQYFL</sequence>
<name>A0A8A6LP82_9EUCA</name>
<keyword evidence="3" id="KW-0808">Transferase</keyword>
<dbReference type="PANTHER" id="PTHR44086">
    <property type="entry name" value="THIOSULFATE SULFURTRANSFERASE RDL2, MITOCHONDRIAL-RELATED"/>
    <property type="match status" value="1"/>
</dbReference>
<dbReference type="SMART" id="SM00450">
    <property type="entry name" value="RHOD"/>
    <property type="match status" value="1"/>
</dbReference>
<dbReference type="SUPFAM" id="SSF52821">
    <property type="entry name" value="Rhodanese/Cell cycle control phosphatase"/>
    <property type="match status" value="1"/>
</dbReference>
<dbReference type="InterPro" id="IPR001763">
    <property type="entry name" value="Rhodanese-like_dom"/>
</dbReference>
<dbReference type="InterPro" id="IPR036873">
    <property type="entry name" value="Rhodanese-like_dom_sf"/>
</dbReference>
<evidence type="ECO:0000259" key="2">
    <source>
        <dbReference type="PROSITE" id="PS50206"/>
    </source>
</evidence>